<dbReference type="RefSeq" id="WP_177214749.1">
    <property type="nucleotide sequence ID" value="NZ_FOYZ01000012.1"/>
</dbReference>
<evidence type="ECO:0000256" key="1">
    <source>
        <dbReference type="SAM" id="Phobius"/>
    </source>
</evidence>
<keyword evidence="1" id="KW-0472">Membrane</keyword>
<sequence length="49" mass="5526">MQGIMDFIMGGNEINVLDVGVFLRAFVIICLFDSMYMAVISILRMVIKP</sequence>
<accession>A0A1I6L149</accession>
<evidence type="ECO:0000313" key="2">
    <source>
        <dbReference type="EMBL" id="SFR97175.1"/>
    </source>
</evidence>
<dbReference type="AlphaFoldDB" id="A0A1I6L149"/>
<keyword evidence="3" id="KW-1185">Reference proteome</keyword>
<dbReference type="EMBL" id="FOYZ01000012">
    <property type="protein sequence ID" value="SFR97175.1"/>
    <property type="molecule type" value="Genomic_DNA"/>
</dbReference>
<proteinExistence type="predicted"/>
<keyword evidence="1" id="KW-1133">Transmembrane helix</keyword>
<reference evidence="2 3" key="1">
    <citation type="submission" date="2016-10" db="EMBL/GenBank/DDBJ databases">
        <authorList>
            <person name="de Groot N.N."/>
        </authorList>
    </citation>
    <scope>NUCLEOTIDE SEQUENCE [LARGE SCALE GENOMIC DNA]</scope>
    <source>
        <strain evidence="2 3">743A</strain>
    </source>
</reference>
<gene>
    <name evidence="2" type="ORF">SAMN05661086_02976</name>
</gene>
<protein>
    <submittedName>
        <fullName evidence="2">Uncharacterized protein</fullName>
    </submittedName>
</protein>
<organism evidence="2 3">
    <name type="scientific">Anaeromicropila populeti</name>
    <dbReference type="NCBI Taxonomy" id="37658"/>
    <lineage>
        <taxon>Bacteria</taxon>
        <taxon>Bacillati</taxon>
        <taxon>Bacillota</taxon>
        <taxon>Clostridia</taxon>
        <taxon>Lachnospirales</taxon>
        <taxon>Lachnospiraceae</taxon>
        <taxon>Anaeromicropila</taxon>
    </lineage>
</organism>
<dbReference type="STRING" id="37658.SAMN05661086_02976"/>
<feature type="transmembrane region" description="Helical" evidence="1">
    <location>
        <begin position="21"/>
        <end position="43"/>
    </location>
</feature>
<name>A0A1I6L149_9FIRM</name>
<dbReference type="Proteomes" id="UP000199659">
    <property type="component" value="Unassembled WGS sequence"/>
</dbReference>
<keyword evidence="1" id="KW-0812">Transmembrane</keyword>
<evidence type="ECO:0000313" key="3">
    <source>
        <dbReference type="Proteomes" id="UP000199659"/>
    </source>
</evidence>